<dbReference type="AlphaFoldDB" id="A0A2Z7BAH1"/>
<dbReference type="PANTHER" id="PTHR13068">
    <property type="entry name" value="CGI-12 PROTEIN-RELATED"/>
    <property type="match status" value="1"/>
</dbReference>
<keyword evidence="2" id="KW-0804">Transcription</keyword>
<protein>
    <recommendedName>
        <fullName evidence="6">Mitochondrial transcription termination factor family protein</fullName>
    </recommendedName>
</protein>
<comment type="similarity">
    <text evidence="1">Belongs to the mTERF family.</text>
</comment>
<name>A0A2Z7BAH1_9LAMI</name>
<evidence type="ECO:0000256" key="3">
    <source>
        <dbReference type="ARBA" id="ARBA00022946"/>
    </source>
</evidence>
<dbReference type="Pfam" id="PF02536">
    <property type="entry name" value="mTERF"/>
    <property type="match status" value="2"/>
</dbReference>
<evidence type="ECO:0000256" key="1">
    <source>
        <dbReference type="ARBA" id="ARBA00007692"/>
    </source>
</evidence>
<keyword evidence="2" id="KW-0806">Transcription termination</keyword>
<dbReference type="EMBL" id="KV010000">
    <property type="protein sequence ID" value="KZV28916.1"/>
    <property type="molecule type" value="Genomic_DNA"/>
</dbReference>
<dbReference type="FunFam" id="1.25.70.10:FF:000001">
    <property type="entry name" value="Mitochondrial transcription termination factor-like"/>
    <property type="match status" value="1"/>
</dbReference>
<sequence length="369" mass="42025">MSVICRSRIYLLSRGYASASSHLHFFSTSWEAPTSKSLSVSDYLIQRHQFSQQTATRIASFATRLSNPEKADSVISILIESGFSTPQLERVLRSRPLLLAASTEKIIKPKIKIFQDLGLSKGEIAKIISKDPGILDYSAKNRVLPSLAVLKSLLGSDAEVAKLLKVSGLFLIMDLEKTLVPNVKFLESCGIPKKQIVNHIYFFPRVLLHKPEVLRRCVDKVDEMGVSRKSKGFIYAVRIVRSFSNVNWDLKLKAFRDSGFSETDILKMFRTSSPVFCTSKEKTKMVKELLLASGKYDLSSIVNYPISLMYSVEKRYKPRLHVLRILETEKLIDDWPSLRMLCMMSNAQFFERYVAPYSNKLGKDVKFDW</sequence>
<dbReference type="OrthoDB" id="637682at2759"/>
<evidence type="ECO:0000313" key="4">
    <source>
        <dbReference type="EMBL" id="KZV28916.1"/>
    </source>
</evidence>
<evidence type="ECO:0000256" key="2">
    <source>
        <dbReference type="ARBA" id="ARBA00022472"/>
    </source>
</evidence>
<dbReference type="Gene3D" id="1.25.70.10">
    <property type="entry name" value="Transcription termination factor 3, mitochondrial"/>
    <property type="match status" value="1"/>
</dbReference>
<gene>
    <name evidence="4" type="ORF">F511_13711</name>
</gene>
<reference evidence="4 5" key="1">
    <citation type="journal article" date="2015" name="Proc. Natl. Acad. Sci. U.S.A.">
        <title>The resurrection genome of Boea hygrometrica: A blueprint for survival of dehydration.</title>
        <authorList>
            <person name="Xiao L."/>
            <person name="Yang G."/>
            <person name="Zhang L."/>
            <person name="Yang X."/>
            <person name="Zhao S."/>
            <person name="Ji Z."/>
            <person name="Zhou Q."/>
            <person name="Hu M."/>
            <person name="Wang Y."/>
            <person name="Chen M."/>
            <person name="Xu Y."/>
            <person name="Jin H."/>
            <person name="Xiao X."/>
            <person name="Hu G."/>
            <person name="Bao F."/>
            <person name="Hu Y."/>
            <person name="Wan P."/>
            <person name="Li L."/>
            <person name="Deng X."/>
            <person name="Kuang T."/>
            <person name="Xiang C."/>
            <person name="Zhu J.K."/>
            <person name="Oliver M.J."/>
            <person name="He Y."/>
        </authorList>
    </citation>
    <scope>NUCLEOTIDE SEQUENCE [LARGE SCALE GENOMIC DNA]</scope>
    <source>
        <strain evidence="5">cv. XS01</strain>
    </source>
</reference>
<keyword evidence="2" id="KW-0805">Transcription regulation</keyword>
<dbReference type="InterPro" id="IPR003690">
    <property type="entry name" value="MTERF"/>
</dbReference>
<dbReference type="PANTHER" id="PTHR13068:SF130">
    <property type="entry name" value="TRANSCRIPTION TERMINATION FACTOR MTERF6, CHLOROPLASTIC_MITOCHONDRIAL-LIKE"/>
    <property type="match status" value="1"/>
</dbReference>
<evidence type="ECO:0008006" key="6">
    <source>
        <dbReference type="Google" id="ProtNLM"/>
    </source>
</evidence>
<dbReference type="SMART" id="SM00733">
    <property type="entry name" value="Mterf"/>
    <property type="match status" value="5"/>
</dbReference>
<accession>A0A2Z7BAH1</accession>
<dbReference type="InterPro" id="IPR038538">
    <property type="entry name" value="MTERF_sf"/>
</dbReference>
<dbReference type="Proteomes" id="UP000250235">
    <property type="component" value="Unassembled WGS sequence"/>
</dbReference>
<keyword evidence="5" id="KW-1185">Reference proteome</keyword>
<dbReference type="GO" id="GO:0003676">
    <property type="term" value="F:nucleic acid binding"/>
    <property type="evidence" value="ECO:0007669"/>
    <property type="project" value="InterPro"/>
</dbReference>
<proteinExistence type="inferred from homology"/>
<dbReference type="GO" id="GO:0006353">
    <property type="term" value="P:DNA-templated transcription termination"/>
    <property type="evidence" value="ECO:0007669"/>
    <property type="project" value="UniProtKB-KW"/>
</dbReference>
<keyword evidence="3" id="KW-0809">Transit peptide</keyword>
<evidence type="ECO:0000313" key="5">
    <source>
        <dbReference type="Proteomes" id="UP000250235"/>
    </source>
</evidence>
<organism evidence="4 5">
    <name type="scientific">Dorcoceras hygrometricum</name>
    <dbReference type="NCBI Taxonomy" id="472368"/>
    <lineage>
        <taxon>Eukaryota</taxon>
        <taxon>Viridiplantae</taxon>
        <taxon>Streptophyta</taxon>
        <taxon>Embryophyta</taxon>
        <taxon>Tracheophyta</taxon>
        <taxon>Spermatophyta</taxon>
        <taxon>Magnoliopsida</taxon>
        <taxon>eudicotyledons</taxon>
        <taxon>Gunneridae</taxon>
        <taxon>Pentapetalae</taxon>
        <taxon>asterids</taxon>
        <taxon>lamiids</taxon>
        <taxon>Lamiales</taxon>
        <taxon>Gesneriaceae</taxon>
        <taxon>Didymocarpoideae</taxon>
        <taxon>Trichosporeae</taxon>
        <taxon>Loxocarpinae</taxon>
        <taxon>Dorcoceras</taxon>
    </lineage>
</organism>